<keyword evidence="4 6" id="KW-1133">Transmembrane helix</keyword>
<keyword evidence="2" id="KW-1003">Cell membrane</keyword>
<gene>
    <name evidence="7" type="ORF">EII39_11110</name>
</gene>
<evidence type="ECO:0000313" key="7">
    <source>
        <dbReference type="EMBL" id="RRC90749.1"/>
    </source>
</evidence>
<keyword evidence="3 6" id="KW-0812">Transmembrane</keyword>
<evidence type="ECO:0000256" key="3">
    <source>
        <dbReference type="ARBA" id="ARBA00022692"/>
    </source>
</evidence>
<dbReference type="InterPro" id="IPR050833">
    <property type="entry name" value="Poly_Biosynth_Transport"/>
</dbReference>
<protein>
    <submittedName>
        <fullName evidence="7">Lipopolysaccharide biosynthesis protein</fullName>
    </submittedName>
</protein>
<dbReference type="AlphaFoldDB" id="A0A3P1S084"/>
<evidence type="ECO:0000313" key="8">
    <source>
        <dbReference type="Proteomes" id="UP000277597"/>
    </source>
</evidence>
<evidence type="ECO:0000256" key="4">
    <source>
        <dbReference type="ARBA" id="ARBA00022989"/>
    </source>
</evidence>
<dbReference type="PANTHER" id="PTHR30250:SF11">
    <property type="entry name" value="O-ANTIGEN TRANSPORTER-RELATED"/>
    <property type="match status" value="1"/>
</dbReference>
<keyword evidence="5 6" id="KW-0472">Membrane</keyword>
<feature type="non-terminal residue" evidence="7">
    <location>
        <position position="1"/>
    </location>
</feature>
<dbReference type="Proteomes" id="UP000277597">
    <property type="component" value="Unassembled WGS sequence"/>
</dbReference>
<feature type="transmembrane region" description="Helical" evidence="6">
    <location>
        <begin position="122"/>
        <end position="143"/>
    </location>
</feature>
<dbReference type="EMBL" id="RQZI01000017">
    <property type="protein sequence ID" value="RRC90749.1"/>
    <property type="molecule type" value="Genomic_DNA"/>
</dbReference>
<dbReference type="RefSeq" id="WP_185681474.1">
    <property type="nucleotide sequence ID" value="NZ_RQZI01000017.1"/>
</dbReference>
<feature type="transmembrane region" description="Helical" evidence="6">
    <location>
        <begin position="46"/>
        <end position="67"/>
    </location>
</feature>
<sequence length="215" mass="24461">IYSILKDCLPLFINAFLLVSIYNQPKYALNDIFNRGLIEAGVQRDFSILFTPIFAMNLMIVFLRPMVTQLAIFKEENKISHFITYKNNLFKILWGTSVLICLGGTIVAIPILNIIYGTRLDQYQISFVILLLGGIASTFSTVCDNILTVFRKHHYLVISFLAGYLVSILTAEPLVSQYGIFGASLSFLISMIAWLSVSLIIYFMTNPYTFLRRKK</sequence>
<evidence type="ECO:0000256" key="6">
    <source>
        <dbReference type="SAM" id="Phobius"/>
    </source>
</evidence>
<name>A0A3P1S084_STRSA</name>
<reference evidence="7 8" key="1">
    <citation type="submission" date="2018-11" db="EMBL/GenBank/DDBJ databases">
        <title>Genomes From Bacteria Associated with the Canine Oral Cavity: a Test Case for Automated Genome-Based Taxonomic Assignment.</title>
        <authorList>
            <person name="Coil D.A."/>
            <person name="Jospin G."/>
            <person name="Darling A.E."/>
            <person name="Wallis C."/>
            <person name="Davis I.J."/>
            <person name="Harris S."/>
            <person name="Eisen J.A."/>
            <person name="Holcombe L.J."/>
            <person name="O'Flynn C."/>
        </authorList>
    </citation>
    <scope>NUCLEOTIDE SEQUENCE [LARGE SCALE GENOMIC DNA]</scope>
    <source>
        <strain evidence="7 8">OH953</strain>
    </source>
</reference>
<evidence type="ECO:0000256" key="5">
    <source>
        <dbReference type="ARBA" id="ARBA00023136"/>
    </source>
</evidence>
<comment type="subcellular location">
    <subcellularLocation>
        <location evidence="1">Cell membrane</location>
        <topology evidence="1">Multi-pass membrane protein</topology>
    </subcellularLocation>
</comment>
<evidence type="ECO:0000256" key="1">
    <source>
        <dbReference type="ARBA" id="ARBA00004651"/>
    </source>
</evidence>
<accession>A0A3P1S084</accession>
<feature type="transmembrane region" description="Helical" evidence="6">
    <location>
        <begin position="180"/>
        <end position="205"/>
    </location>
</feature>
<evidence type="ECO:0000256" key="2">
    <source>
        <dbReference type="ARBA" id="ARBA00022475"/>
    </source>
</evidence>
<dbReference type="GO" id="GO:0005886">
    <property type="term" value="C:plasma membrane"/>
    <property type="evidence" value="ECO:0007669"/>
    <property type="project" value="UniProtKB-SubCell"/>
</dbReference>
<feature type="transmembrane region" description="Helical" evidence="6">
    <location>
        <begin position="88"/>
        <end position="116"/>
    </location>
</feature>
<comment type="caution">
    <text evidence="7">The sequence shown here is derived from an EMBL/GenBank/DDBJ whole genome shotgun (WGS) entry which is preliminary data.</text>
</comment>
<feature type="transmembrane region" description="Helical" evidence="6">
    <location>
        <begin position="155"/>
        <end position="174"/>
    </location>
</feature>
<dbReference type="PANTHER" id="PTHR30250">
    <property type="entry name" value="PST FAMILY PREDICTED COLANIC ACID TRANSPORTER"/>
    <property type="match status" value="1"/>
</dbReference>
<organism evidence="7 8">
    <name type="scientific">Streptococcus sanguinis</name>
    <dbReference type="NCBI Taxonomy" id="1305"/>
    <lineage>
        <taxon>Bacteria</taxon>
        <taxon>Bacillati</taxon>
        <taxon>Bacillota</taxon>
        <taxon>Bacilli</taxon>
        <taxon>Lactobacillales</taxon>
        <taxon>Streptococcaceae</taxon>
        <taxon>Streptococcus</taxon>
    </lineage>
</organism>
<proteinExistence type="predicted"/>